<dbReference type="Gene3D" id="1.10.30.50">
    <property type="match status" value="1"/>
</dbReference>
<evidence type="ECO:0000313" key="2">
    <source>
        <dbReference type="EMBL" id="MBM7416392.1"/>
    </source>
</evidence>
<name>A0ABS2KWU6_9NOCA</name>
<accession>A0ABS2KWU6</accession>
<dbReference type="EMBL" id="JAFBBK010000001">
    <property type="protein sequence ID" value="MBM7416392.1"/>
    <property type="molecule type" value="Genomic_DNA"/>
</dbReference>
<keyword evidence="3" id="KW-1185">Reference proteome</keyword>
<protein>
    <recommendedName>
        <fullName evidence="1">HNH nuclease domain-containing protein</fullName>
    </recommendedName>
</protein>
<dbReference type="SMART" id="SM00507">
    <property type="entry name" value="HNHc"/>
    <property type="match status" value="1"/>
</dbReference>
<dbReference type="CDD" id="cd00085">
    <property type="entry name" value="HNHc"/>
    <property type="match status" value="1"/>
</dbReference>
<evidence type="ECO:0000259" key="1">
    <source>
        <dbReference type="SMART" id="SM00507"/>
    </source>
</evidence>
<reference evidence="2 3" key="1">
    <citation type="submission" date="2021-01" db="EMBL/GenBank/DDBJ databases">
        <title>Genomics of switchgrass bacterial isolates.</title>
        <authorList>
            <person name="Shade A."/>
        </authorList>
    </citation>
    <scope>NUCLEOTIDE SEQUENCE [LARGE SCALE GENOMIC DNA]</scope>
    <source>
        <strain evidence="2 3">PvP111</strain>
    </source>
</reference>
<gene>
    <name evidence="2" type="ORF">JOE42_003125</name>
</gene>
<sequence>MIEYAVLEPPTVAEIRQFATRLSLVDDYETAASDIDAVRALEELKSVGAAAQASVTDHVSAVIRSDRRDRGVAQNKWDAGIASQVGLARRESHHRGGTYLGLARAVVQEMPHTHALMRRGLLNEYRAMLLVRETAHLSAEDRREVDRRLCAEAATLDGKGDLHIVAMASAVAQELDAASVVKRNARAKSQRRVSVRPAPEFMAYVNALMPMDQAVCVYATLRRDADAMVGSGLAGDRTRDQVMADLLFERVTGASAAQGAPVAVQMVMSDETLLAGGDEAAYVPGYGTVPAASARRLVADSVDTGGAGATLRRVYANPTTAHLTAMESSARTFPAGLASYIDIRDRTCRTPWCDAPIRHHDHITPHRFGGPTTADNGMGLCAACNYAKEADGWETTRIREDVAGLHIVRFRTATGHTYDSEAPASPRPMSSSSVEVRLDDLMTERRAG</sequence>
<evidence type="ECO:0000313" key="3">
    <source>
        <dbReference type="Proteomes" id="UP000703038"/>
    </source>
</evidence>
<organism evidence="2 3">
    <name type="scientific">Rhodococcoides corynebacterioides</name>
    <dbReference type="NCBI Taxonomy" id="53972"/>
    <lineage>
        <taxon>Bacteria</taxon>
        <taxon>Bacillati</taxon>
        <taxon>Actinomycetota</taxon>
        <taxon>Actinomycetes</taxon>
        <taxon>Mycobacteriales</taxon>
        <taxon>Nocardiaceae</taxon>
        <taxon>Rhodococcoides</taxon>
    </lineage>
</organism>
<comment type="caution">
    <text evidence="2">The sequence shown here is derived from an EMBL/GenBank/DDBJ whole genome shotgun (WGS) entry which is preliminary data.</text>
</comment>
<proteinExistence type="predicted"/>
<dbReference type="Proteomes" id="UP000703038">
    <property type="component" value="Unassembled WGS sequence"/>
</dbReference>
<dbReference type="RefSeq" id="WP_204869210.1">
    <property type="nucleotide sequence ID" value="NZ_JAFBBK010000001.1"/>
</dbReference>
<dbReference type="Pfam" id="PF01844">
    <property type="entry name" value="HNH"/>
    <property type="match status" value="1"/>
</dbReference>
<dbReference type="InterPro" id="IPR002711">
    <property type="entry name" value="HNH"/>
</dbReference>
<dbReference type="InterPro" id="IPR003615">
    <property type="entry name" value="HNH_nuc"/>
</dbReference>
<feature type="domain" description="HNH nuclease" evidence="1">
    <location>
        <begin position="338"/>
        <end position="386"/>
    </location>
</feature>